<dbReference type="Gene3D" id="2.60.40.790">
    <property type="match status" value="1"/>
</dbReference>
<protein>
    <submittedName>
        <fullName evidence="5">Hsp20/alpha crystallin family protein</fullName>
    </submittedName>
</protein>
<name>A0A7C0U7E0_9BACT</name>
<comment type="similarity">
    <text evidence="1 2">Belongs to the small heat shock protein (HSP20) family.</text>
</comment>
<feature type="domain" description="SHSP" evidence="3">
    <location>
        <begin position="43"/>
        <end position="155"/>
    </location>
</feature>
<dbReference type="InterPro" id="IPR002068">
    <property type="entry name" value="A-crystallin/Hsp20_dom"/>
</dbReference>
<dbReference type="PROSITE" id="PS01031">
    <property type="entry name" value="SHSP"/>
    <property type="match status" value="1"/>
</dbReference>
<dbReference type="CDD" id="cd06464">
    <property type="entry name" value="ACD_sHsps-like"/>
    <property type="match status" value="1"/>
</dbReference>
<dbReference type="AlphaFoldDB" id="A0A7C0U7E0"/>
<evidence type="ECO:0000259" key="3">
    <source>
        <dbReference type="PROSITE" id="PS01031"/>
    </source>
</evidence>
<reference evidence="5" key="1">
    <citation type="journal article" date="2020" name="mSystems">
        <title>Genome- and Community-Level Interaction Insights into Carbon Utilization and Element Cycling Functions of Hydrothermarchaeota in Hydrothermal Sediment.</title>
        <authorList>
            <person name="Zhou Z."/>
            <person name="Liu Y."/>
            <person name="Xu W."/>
            <person name="Pan J."/>
            <person name="Luo Z.H."/>
            <person name="Li M."/>
        </authorList>
    </citation>
    <scope>NUCLEOTIDE SEQUENCE [LARGE SCALE GENOMIC DNA]</scope>
    <source>
        <strain evidence="5">HyVt-115</strain>
    </source>
</reference>
<dbReference type="InterPro" id="IPR007052">
    <property type="entry name" value="CS_dom"/>
</dbReference>
<organism evidence="5">
    <name type="scientific">Thermosulfidibacter takaii</name>
    <dbReference type="NCBI Taxonomy" id="412593"/>
    <lineage>
        <taxon>Bacteria</taxon>
        <taxon>Pseudomonadati</taxon>
        <taxon>Thermosulfidibacterota</taxon>
        <taxon>Thermosulfidibacteria</taxon>
        <taxon>Thermosulfidibacterales</taxon>
        <taxon>Thermosulfidibacteraceae</taxon>
    </lineage>
</organism>
<dbReference type="InterPro" id="IPR031107">
    <property type="entry name" value="Small_HSP"/>
</dbReference>
<evidence type="ECO:0000313" key="5">
    <source>
        <dbReference type="EMBL" id="HDD53543.1"/>
    </source>
</evidence>
<comment type="caution">
    <text evidence="5">The sequence shown here is derived from an EMBL/GenBank/DDBJ whole genome shotgun (WGS) entry which is preliminary data.</text>
</comment>
<dbReference type="Pfam" id="PF00011">
    <property type="entry name" value="HSP20"/>
    <property type="match status" value="1"/>
</dbReference>
<dbReference type="InterPro" id="IPR008978">
    <property type="entry name" value="HSP20-like_chaperone"/>
</dbReference>
<gene>
    <name evidence="5" type="ORF">ENF32_05705</name>
</gene>
<dbReference type="Proteomes" id="UP000885690">
    <property type="component" value="Unassembled WGS sequence"/>
</dbReference>
<dbReference type="SUPFAM" id="SSF49764">
    <property type="entry name" value="HSP20-like chaperones"/>
    <property type="match status" value="1"/>
</dbReference>
<proteinExistence type="inferred from homology"/>
<feature type="domain" description="CS" evidence="4">
    <location>
        <begin position="47"/>
        <end position="155"/>
    </location>
</feature>
<dbReference type="PANTHER" id="PTHR11527">
    <property type="entry name" value="HEAT-SHOCK PROTEIN 20 FAMILY MEMBER"/>
    <property type="match status" value="1"/>
</dbReference>
<sequence>MALVRWAPEREIDRFRREIDKIFEDFFSPGRFPTLFGRVSRELEDFGTFPAIDVYDDKESIVVKAEVPGLKKDDIEIQIKGRDLVIKGEKKKEEEVKDENYYYAERIYGTFSRVIRLPVDVKTDEVKAKFKNGILEIVLPKVEEAKPKEIKVEVEE</sequence>
<dbReference type="EMBL" id="DQWS01000215">
    <property type="protein sequence ID" value="HDD53543.1"/>
    <property type="molecule type" value="Genomic_DNA"/>
</dbReference>
<dbReference type="PROSITE" id="PS51203">
    <property type="entry name" value="CS"/>
    <property type="match status" value="1"/>
</dbReference>
<accession>A0A7C0U7E0</accession>
<evidence type="ECO:0000256" key="2">
    <source>
        <dbReference type="RuleBase" id="RU003616"/>
    </source>
</evidence>
<evidence type="ECO:0000259" key="4">
    <source>
        <dbReference type="PROSITE" id="PS51203"/>
    </source>
</evidence>
<evidence type="ECO:0000256" key="1">
    <source>
        <dbReference type="PROSITE-ProRule" id="PRU00285"/>
    </source>
</evidence>